<evidence type="ECO:0000313" key="9">
    <source>
        <dbReference type="Proteomes" id="UP000782241"/>
    </source>
</evidence>
<dbReference type="SMART" id="SM00271">
    <property type="entry name" value="DnaJ"/>
    <property type="match status" value="1"/>
</dbReference>
<dbReference type="PRINTS" id="PR00625">
    <property type="entry name" value="JDOMAIN"/>
</dbReference>
<evidence type="ECO:0000256" key="3">
    <source>
        <dbReference type="SAM" id="MobiDB-lite"/>
    </source>
</evidence>
<dbReference type="AlphaFoldDB" id="A0A9P7GYR6"/>
<dbReference type="Gene3D" id="1.10.287.110">
    <property type="entry name" value="DnaJ domain"/>
    <property type="match status" value="1"/>
</dbReference>
<keyword evidence="5" id="KW-0732">Signal</keyword>
<feature type="compositionally biased region" description="Acidic residues" evidence="3">
    <location>
        <begin position="356"/>
        <end position="366"/>
    </location>
</feature>
<feature type="transmembrane region" description="Helical" evidence="4">
    <location>
        <begin position="649"/>
        <end position="667"/>
    </location>
</feature>
<feature type="transmembrane region" description="Helical" evidence="4">
    <location>
        <begin position="584"/>
        <end position="606"/>
    </location>
</feature>
<feature type="domain" description="Major facilitator superfamily (MFS) profile" evidence="7">
    <location>
        <begin position="492"/>
        <end position="877"/>
    </location>
</feature>
<feature type="transmembrane region" description="Helical" evidence="4">
    <location>
        <begin position="618"/>
        <end position="637"/>
    </location>
</feature>
<feature type="transmembrane region" description="Helical" evidence="4">
    <location>
        <begin position="697"/>
        <end position="724"/>
    </location>
</feature>
<sequence length="913" mass="100035">MKIEYLSVGLLALFSPLAAAWSKEDREIFRIRDEIAKYETNQAANFYDILGVPSSASLDDITKAYRKQTRNLHPDKVRQGMRSQAEKDKKNGANTKPPTNAEIRTAVKKAGEAQARLSLIANILRGPERDRYDHFLSNGFPLWKGTDYYYNRYRPGLGTVIVGLFIVVGGGFHYLTLYMSWKRQTEFVERYIKFARETAWGNGLNIPGVDAPAPVAEPAPAPASDEEEAPPVPQNRRERRMQEKFSKRDGAKPVKKTRRAQPQAPSGTATPTPAGGPTGARKRVVAENGKILVVDSLGDVYLEGEDDEGEVHEFLLDPNELAKPTIKDTAVFRAPIFLFNITAGRFLPKKNSELEYDVSGDEDDSDVPQPTPSTDSAGEDFELLDKSTDSLSKAKASGASQGKANKRKGKKSTMTSSNLPGEPNVPDDSIKETFPSQDSAEDTKVESETESTEETSSNNVVLQSSKYKSSWLRRILTPKNCRWNDESPPALSMRHCFLYALASGTTVANLYYNQPILNKIAATFNVSYEESSQVATLLQSGYAAGLIFVLPLGDILERRPFIIALVLATATMWIGLCVTNDFTVFRALSFVCGATTVTPQLMVPLVGDFAPAHRKASLLAIVTSGLMLGLLMARLLSGVVANFTSWRDIYWLACGLQYLMGVVLFCFMPDYPSTNPDGLNYLYALASIPRMMVTEPVLIQACLISFTLSAVFTSFWTTLTFLLASPPFDYTSLQIGLFSLTALATILAIPLIGRLIDRYVPLLSTIGGQVMALIGVIVGTFTGKITVAGPVIQAIGMDVGMQTAQVSNRSAIFSINPKARNRVNTAYMALAFAGQLTGTAVGNRLYASGGWKRSGGCSIAFVGLSILISLARGPREKGWVGWKGGWHVRWEKAVATQVEDEEICDEQQNKEEK</sequence>
<dbReference type="CDD" id="cd17324">
    <property type="entry name" value="MFS_NepI_like"/>
    <property type="match status" value="1"/>
</dbReference>
<dbReference type="GO" id="GO:0016020">
    <property type="term" value="C:membrane"/>
    <property type="evidence" value="ECO:0007669"/>
    <property type="project" value="UniProtKB-SubCell"/>
</dbReference>
<feature type="transmembrane region" description="Helical" evidence="4">
    <location>
        <begin position="560"/>
        <end position="578"/>
    </location>
</feature>
<name>A0A9P7GYR6_9HYPO</name>
<feature type="domain" description="J" evidence="6">
    <location>
        <begin position="45"/>
        <end position="136"/>
    </location>
</feature>
<comment type="caution">
    <text evidence="8">The sequence shown here is derived from an EMBL/GenBank/DDBJ whole genome shotgun (WGS) entry which is preliminary data.</text>
</comment>
<evidence type="ECO:0000256" key="5">
    <source>
        <dbReference type="SAM" id="SignalP"/>
    </source>
</evidence>
<reference evidence="8" key="1">
    <citation type="submission" date="2021-04" db="EMBL/GenBank/DDBJ databases">
        <title>Draft genome of Fusarium avenaceum strain F156N33, isolated from an atmospheric sample in Virginia.</title>
        <authorList>
            <person name="Yang S."/>
            <person name="Vinatzer B.A."/>
            <person name="Coleman J."/>
        </authorList>
    </citation>
    <scope>NUCLEOTIDE SEQUENCE</scope>
    <source>
        <strain evidence="8">F156N33</strain>
    </source>
</reference>
<feature type="region of interest" description="Disordered" evidence="3">
    <location>
        <begin position="356"/>
        <end position="461"/>
    </location>
</feature>
<feature type="transmembrane region" description="Helical" evidence="4">
    <location>
        <begin position="156"/>
        <end position="175"/>
    </location>
</feature>
<feature type="compositionally biased region" description="Low complexity" evidence="3">
    <location>
        <begin position="390"/>
        <end position="403"/>
    </location>
</feature>
<keyword evidence="2" id="KW-0325">Glycoprotein</keyword>
<dbReference type="SUPFAM" id="SSF103473">
    <property type="entry name" value="MFS general substrate transporter"/>
    <property type="match status" value="1"/>
</dbReference>
<dbReference type="PANTHER" id="PTHR42910:SF1">
    <property type="entry name" value="MAJOR FACILITATOR SUPERFAMILY (MFS) PROFILE DOMAIN-CONTAINING PROTEIN"/>
    <property type="match status" value="1"/>
</dbReference>
<accession>A0A9P7GYR6</accession>
<keyword evidence="4" id="KW-0472">Membrane</keyword>
<evidence type="ECO:0008006" key="10">
    <source>
        <dbReference type="Google" id="ProtNLM"/>
    </source>
</evidence>
<feature type="compositionally biased region" description="Low complexity" evidence="3">
    <location>
        <begin position="264"/>
        <end position="275"/>
    </location>
</feature>
<dbReference type="Pfam" id="PF07690">
    <property type="entry name" value="MFS_1"/>
    <property type="match status" value="1"/>
</dbReference>
<feature type="signal peptide" evidence="5">
    <location>
        <begin position="1"/>
        <end position="22"/>
    </location>
</feature>
<evidence type="ECO:0000259" key="6">
    <source>
        <dbReference type="PROSITE" id="PS50076"/>
    </source>
</evidence>
<dbReference type="EMBL" id="JAGPUO010000025">
    <property type="protein sequence ID" value="KAG5655870.1"/>
    <property type="molecule type" value="Genomic_DNA"/>
</dbReference>
<evidence type="ECO:0000256" key="1">
    <source>
        <dbReference type="ARBA" id="ARBA00004141"/>
    </source>
</evidence>
<dbReference type="InterPro" id="IPR020846">
    <property type="entry name" value="MFS_dom"/>
</dbReference>
<feature type="region of interest" description="Disordered" evidence="3">
    <location>
        <begin position="69"/>
        <end position="99"/>
    </location>
</feature>
<dbReference type="PANTHER" id="PTHR42910">
    <property type="entry name" value="TRANSPORTER SCO4007-RELATED"/>
    <property type="match status" value="1"/>
</dbReference>
<feature type="region of interest" description="Disordered" evidence="3">
    <location>
        <begin position="211"/>
        <end position="283"/>
    </location>
</feature>
<keyword evidence="4" id="KW-0812">Transmembrane</keyword>
<dbReference type="PROSITE" id="PS50076">
    <property type="entry name" value="DNAJ_2"/>
    <property type="match status" value="1"/>
</dbReference>
<dbReference type="InterPro" id="IPR036259">
    <property type="entry name" value="MFS_trans_sf"/>
</dbReference>
<evidence type="ECO:0000259" key="7">
    <source>
        <dbReference type="PROSITE" id="PS50850"/>
    </source>
</evidence>
<comment type="subcellular location">
    <subcellularLocation>
        <location evidence="1">Membrane</location>
        <topology evidence="1">Multi-pass membrane protein</topology>
    </subcellularLocation>
</comment>
<dbReference type="Pfam" id="PF00226">
    <property type="entry name" value="DnaJ"/>
    <property type="match status" value="1"/>
</dbReference>
<dbReference type="Proteomes" id="UP000782241">
    <property type="component" value="Unassembled WGS sequence"/>
</dbReference>
<evidence type="ECO:0000256" key="4">
    <source>
        <dbReference type="SAM" id="Phobius"/>
    </source>
</evidence>
<feature type="compositionally biased region" description="Basic and acidic residues" evidence="3">
    <location>
        <begin position="72"/>
        <end position="91"/>
    </location>
</feature>
<keyword evidence="9" id="KW-1185">Reference proteome</keyword>
<dbReference type="InterPro" id="IPR011701">
    <property type="entry name" value="MFS"/>
</dbReference>
<evidence type="ECO:0000256" key="2">
    <source>
        <dbReference type="ARBA" id="ARBA00023180"/>
    </source>
</evidence>
<feature type="transmembrane region" description="Helical" evidence="4">
    <location>
        <begin position="730"/>
        <end position="752"/>
    </location>
</feature>
<keyword evidence="4" id="KW-1133">Transmembrane helix</keyword>
<dbReference type="PROSITE" id="PS50850">
    <property type="entry name" value="MFS"/>
    <property type="match status" value="1"/>
</dbReference>
<dbReference type="SUPFAM" id="SSF46565">
    <property type="entry name" value="Chaperone J-domain"/>
    <property type="match status" value="1"/>
</dbReference>
<dbReference type="CDD" id="cd06257">
    <property type="entry name" value="DnaJ"/>
    <property type="match status" value="1"/>
</dbReference>
<feature type="chain" id="PRO_5040210319" description="J domain-containing protein" evidence="5">
    <location>
        <begin position="23"/>
        <end position="913"/>
    </location>
</feature>
<organism evidence="8 9">
    <name type="scientific">Fusarium avenaceum</name>
    <dbReference type="NCBI Taxonomy" id="40199"/>
    <lineage>
        <taxon>Eukaryota</taxon>
        <taxon>Fungi</taxon>
        <taxon>Dikarya</taxon>
        <taxon>Ascomycota</taxon>
        <taxon>Pezizomycotina</taxon>
        <taxon>Sordariomycetes</taxon>
        <taxon>Hypocreomycetidae</taxon>
        <taxon>Hypocreales</taxon>
        <taxon>Nectriaceae</taxon>
        <taxon>Fusarium</taxon>
        <taxon>Fusarium tricinctum species complex</taxon>
    </lineage>
</organism>
<feature type="compositionally biased region" description="Basic and acidic residues" evidence="3">
    <location>
        <begin position="240"/>
        <end position="252"/>
    </location>
</feature>
<gene>
    <name evidence="8" type="ORF">KAF25_000790</name>
</gene>
<dbReference type="GO" id="GO:0022857">
    <property type="term" value="F:transmembrane transporter activity"/>
    <property type="evidence" value="ECO:0007669"/>
    <property type="project" value="InterPro"/>
</dbReference>
<dbReference type="InterPro" id="IPR036869">
    <property type="entry name" value="J_dom_sf"/>
</dbReference>
<dbReference type="InterPro" id="IPR001623">
    <property type="entry name" value="DnaJ_domain"/>
</dbReference>
<protein>
    <recommendedName>
        <fullName evidence="10">J domain-containing protein</fullName>
    </recommendedName>
</protein>
<proteinExistence type="predicted"/>
<evidence type="ECO:0000313" key="8">
    <source>
        <dbReference type="EMBL" id="KAG5655870.1"/>
    </source>
</evidence>
<feature type="transmembrane region" description="Helical" evidence="4">
    <location>
        <begin position="759"/>
        <end position="781"/>
    </location>
</feature>
<dbReference type="Gene3D" id="1.20.1250.20">
    <property type="entry name" value="MFS general substrate transporter like domains"/>
    <property type="match status" value="1"/>
</dbReference>